<dbReference type="SUPFAM" id="SSF52402">
    <property type="entry name" value="Adenine nucleotide alpha hydrolases-like"/>
    <property type="match status" value="1"/>
</dbReference>
<keyword evidence="3 8" id="KW-0436">Ligase</keyword>
<gene>
    <name evidence="8 10" type="primary">tilS</name>
    <name evidence="10" type="ORF">DRZ78_03645</name>
</gene>
<comment type="function">
    <text evidence="8">Ligates lysine onto the cytidine present at position 34 of the AUA codon-specific tRNA(Ile) that contains the anticodon CAU, in an ATP-dependent manner. Cytidine is converted to lysidine, thus changing the amino acid specificity of the tRNA from methionine to isoleucine.</text>
</comment>
<comment type="domain">
    <text evidence="8">The N-terminal region contains the highly conserved SGGXDS motif, predicted to be a P-loop motif involved in ATP binding.</text>
</comment>
<evidence type="ECO:0000256" key="8">
    <source>
        <dbReference type="HAMAP-Rule" id="MF_01161"/>
    </source>
</evidence>
<dbReference type="GO" id="GO:0006400">
    <property type="term" value="P:tRNA modification"/>
    <property type="evidence" value="ECO:0007669"/>
    <property type="project" value="UniProtKB-UniRule"/>
</dbReference>
<dbReference type="PANTHER" id="PTHR43033">
    <property type="entry name" value="TRNA(ILE)-LYSIDINE SYNTHASE-RELATED"/>
    <property type="match status" value="1"/>
</dbReference>
<evidence type="ECO:0000256" key="1">
    <source>
        <dbReference type="ARBA" id="ARBA00004496"/>
    </source>
</evidence>
<comment type="catalytic activity">
    <reaction evidence="7 8">
        <text>cytidine(34) in tRNA(Ile2) + L-lysine + ATP = lysidine(34) in tRNA(Ile2) + AMP + diphosphate + H(+)</text>
        <dbReference type="Rhea" id="RHEA:43744"/>
        <dbReference type="Rhea" id="RHEA-COMP:10625"/>
        <dbReference type="Rhea" id="RHEA-COMP:10670"/>
        <dbReference type="ChEBI" id="CHEBI:15378"/>
        <dbReference type="ChEBI" id="CHEBI:30616"/>
        <dbReference type="ChEBI" id="CHEBI:32551"/>
        <dbReference type="ChEBI" id="CHEBI:33019"/>
        <dbReference type="ChEBI" id="CHEBI:82748"/>
        <dbReference type="ChEBI" id="CHEBI:83665"/>
        <dbReference type="ChEBI" id="CHEBI:456215"/>
        <dbReference type="EC" id="6.3.4.19"/>
    </reaction>
</comment>
<dbReference type="Gene3D" id="3.40.50.620">
    <property type="entry name" value="HUPs"/>
    <property type="match status" value="1"/>
</dbReference>
<evidence type="ECO:0000256" key="2">
    <source>
        <dbReference type="ARBA" id="ARBA00022490"/>
    </source>
</evidence>
<dbReference type="Pfam" id="PF11734">
    <property type="entry name" value="TilS_C"/>
    <property type="match status" value="1"/>
</dbReference>
<comment type="caution">
    <text evidence="10">The sequence shown here is derived from an EMBL/GenBank/DDBJ whole genome shotgun (WGS) entry which is preliminary data.</text>
</comment>
<dbReference type="GO" id="GO:0005737">
    <property type="term" value="C:cytoplasm"/>
    <property type="evidence" value="ECO:0007669"/>
    <property type="project" value="UniProtKB-SubCell"/>
</dbReference>
<dbReference type="InterPro" id="IPR012795">
    <property type="entry name" value="tRNA_Ile_lys_synt_N"/>
</dbReference>
<dbReference type="InterPro" id="IPR014729">
    <property type="entry name" value="Rossmann-like_a/b/a_fold"/>
</dbReference>
<dbReference type="EC" id="6.3.4.19" evidence="8"/>
<dbReference type="SUPFAM" id="SSF82829">
    <property type="entry name" value="MesJ substrate recognition domain-like"/>
    <property type="match status" value="1"/>
</dbReference>
<comment type="similarity">
    <text evidence="8">Belongs to the tRNA(Ile)-lysidine synthase family.</text>
</comment>
<evidence type="ECO:0000313" key="10">
    <source>
        <dbReference type="EMBL" id="RLE07053.1"/>
    </source>
</evidence>
<dbReference type="InterPro" id="IPR012796">
    <property type="entry name" value="Lysidine-tRNA-synth_C"/>
</dbReference>
<dbReference type="InterPro" id="IPR011063">
    <property type="entry name" value="TilS/TtcA_N"/>
</dbReference>
<name>A0A662D2N3_UNCAE</name>
<evidence type="ECO:0000259" key="9">
    <source>
        <dbReference type="SMART" id="SM00977"/>
    </source>
</evidence>
<accession>A0A662D2N3</accession>
<dbReference type="HAMAP" id="MF_01161">
    <property type="entry name" value="tRNA_Ile_lys_synt"/>
    <property type="match status" value="1"/>
</dbReference>
<dbReference type="Pfam" id="PF01171">
    <property type="entry name" value="ATP_bind_3"/>
    <property type="match status" value="1"/>
</dbReference>
<evidence type="ECO:0000313" key="11">
    <source>
        <dbReference type="Proteomes" id="UP000277457"/>
    </source>
</evidence>
<evidence type="ECO:0000256" key="6">
    <source>
        <dbReference type="ARBA" id="ARBA00022840"/>
    </source>
</evidence>
<dbReference type="Proteomes" id="UP000277457">
    <property type="component" value="Unassembled WGS sequence"/>
</dbReference>
<comment type="subcellular location">
    <subcellularLocation>
        <location evidence="1 8">Cytoplasm</location>
    </subcellularLocation>
</comment>
<evidence type="ECO:0000256" key="5">
    <source>
        <dbReference type="ARBA" id="ARBA00022741"/>
    </source>
</evidence>
<dbReference type="SUPFAM" id="SSF56037">
    <property type="entry name" value="PheT/TilS domain"/>
    <property type="match status" value="1"/>
</dbReference>
<keyword evidence="2 8" id="KW-0963">Cytoplasm</keyword>
<organism evidence="10 11">
    <name type="scientific">Aerophobetes bacterium</name>
    <dbReference type="NCBI Taxonomy" id="2030807"/>
    <lineage>
        <taxon>Bacteria</taxon>
        <taxon>Candidatus Aerophobota</taxon>
    </lineage>
</organism>
<dbReference type="GO" id="GO:0032267">
    <property type="term" value="F:tRNA(Ile)-lysidine synthase activity"/>
    <property type="evidence" value="ECO:0007669"/>
    <property type="project" value="UniProtKB-EC"/>
</dbReference>
<dbReference type="AlphaFoldDB" id="A0A662D2N3"/>
<dbReference type="PANTHER" id="PTHR43033:SF1">
    <property type="entry name" value="TRNA(ILE)-LYSIDINE SYNTHASE-RELATED"/>
    <property type="match status" value="1"/>
</dbReference>
<sequence length="471" mass="54744">MRGERSLLKKVERTIGKYQMLAPKMRVIVGVSGGPDSITLLHLLFRMKAQYNLQLCVAHLNHQLRGREADEEAKWVKEFALHLKIPVIMDSFNVALLAERKSLSLEEAARLARYNFLERAADQIGADKIALGHTASDQIETLLMRLIRGSGLDGLSGIPPVRGRIIRPLIEIFREEIEKYCEENNLHPCRDSSNKEISFLRNKIRLSLIPYLSERYNPQIRKGLFQTAEILKEENEYLQRESEKVFKSLHKEKRDGQIILNVEELACLHLSLKRRVIRNIIHQIKGDLRGVKFTHINSILELTGNKEGKQLHLPGNLVVEKQGKSLIFKKKEKEEELFFSCPLVVPGKTKLSRLGLDFETEVLLKPPSPLPQNNDEAYLDFDKIEEPLFIRKRKKGDKFQPLGMRGRKKIKDFFIDLKIPRKERDKIPLLTFKDRIVWVVGYRIDEHFKITKDTKRILKVRVSKHYEQEKS</sequence>
<feature type="binding site" evidence="8">
    <location>
        <begin position="32"/>
        <end position="37"/>
    </location>
    <ligand>
        <name>ATP</name>
        <dbReference type="ChEBI" id="CHEBI:30616"/>
    </ligand>
</feature>
<dbReference type="InterPro" id="IPR012094">
    <property type="entry name" value="tRNA_Ile_lys_synt"/>
</dbReference>
<proteinExistence type="inferred from homology"/>
<evidence type="ECO:0000256" key="4">
    <source>
        <dbReference type="ARBA" id="ARBA00022694"/>
    </source>
</evidence>
<keyword evidence="4 8" id="KW-0819">tRNA processing</keyword>
<dbReference type="CDD" id="cd01992">
    <property type="entry name" value="TilS_N"/>
    <property type="match status" value="1"/>
</dbReference>
<feature type="domain" description="Lysidine-tRNA(Ile) synthetase C-terminal" evidence="9">
    <location>
        <begin position="388"/>
        <end position="460"/>
    </location>
</feature>
<keyword evidence="5 8" id="KW-0547">Nucleotide-binding</keyword>
<keyword evidence="6 8" id="KW-0067">ATP-binding</keyword>
<evidence type="ECO:0000256" key="3">
    <source>
        <dbReference type="ARBA" id="ARBA00022598"/>
    </source>
</evidence>
<dbReference type="NCBIfam" id="TIGR02432">
    <property type="entry name" value="lysidine_TilS_N"/>
    <property type="match status" value="1"/>
</dbReference>
<evidence type="ECO:0000256" key="7">
    <source>
        <dbReference type="ARBA" id="ARBA00048539"/>
    </source>
</evidence>
<dbReference type="GO" id="GO:0005524">
    <property type="term" value="F:ATP binding"/>
    <property type="evidence" value="ECO:0007669"/>
    <property type="project" value="UniProtKB-UniRule"/>
</dbReference>
<reference evidence="10 11" key="1">
    <citation type="submission" date="2018-06" db="EMBL/GenBank/DDBJ databases">
        <title>Extensive metabolic versatility and redundancy in microbially diverse, dynamic hydrothermal sediments.</title>
        <authorList>
            <person name="Dombrowski N."/>
            <person name="Teske A."/>
            <person name="Baker B.J."/>
        </authorList>
    </citation>
    <scope>NUCLEOTIDE SEQUENCE [LARGE SCALE GENOMIC DNA]</scope>
    <source>
        <strain evidence="10">B7_G13</strain>
    </source>
</reference>
<dbReference type="EMBL" id="QMPY01000125">
    <property type="protein sequence ID" value="RLE07053.1"/>
    <property type="molecule type" value="Genomic_DNA"/>
</dbReference>
<dbReference type="SMART" id="SM00977">
    <property type="entry name" value="TilS_C"/>
    <property type="match status" value="1"/>
</dbReference>
<dbReference type="NCBIfam" id="TIGR02433">
    <property type="entry name" value="lysidine_TilS_C"/>
    <property type="match status" value="1"/>
</dbReference>
<protein>
    <recommendedName>
        <fullName evidence="8">tRNA(Ile)-lysidine synthase</fullName>
        <ecNumber evidence="8">6.3.4.19</ecNumber>
    </recommendedName>
    <alternativeName>
        <fullName evidence="8">tRNA(Ile)-2-lysyl-cytidine synthase</fullName>
    </alternativeName>
    <alternativeName>
        <fullName evidence="8">tRNA(Ile)-lysidine synthetase</fullName>
    </alternativeName>
</protein>
<dbReference type="Gene3D" id="1.20.59.20">
    <property type="match status" value="1"/>
</dbReference>